<reference evidence="2" key="1">
    <citation type="submission" date="2016-09" db="EMBL/GenBank/DDBJ databases">
        <authorList>
            <person name="Capua I."/>
            <person name="De Benedictis P."/>
            <person name="Joannis T."/>
            <person name="Lombin L.H."/>
            <person name="Cattoli G."/>
        </authorList>
    </citation>
    <scope>NUCLEOTIDE SEQUENCE</scope>
</reference>
<sequence length="267" mass="30219">MVKRKYQKRKKMWAELLLVVCFVLLKLTRCIGEMASGKDEVCCNYILTVMESLAEHNVLHTIYYPTRMVEELVCMFLDHLSSTRKPNGMWIVTLHRRDGIANQLELPSSLPSRAEAIEAARLICREYGESSDRHTHIVHVCPWASNYLFKELESKDEVDHHNQGECSQKDTLSTSSSICCVVPGSSAFLKSVVHPSTSHFLEVSYIIFCMVPLLMSSFAGENLGASIRPDATWEPIWPAATQVFCGDFRQDQPTDLPSVPSSFQLFL</sequence>
<keyword evidence="1" id="KW-0732">Signal</keyword>
<feature type="signal peptide" evidence="1">
    <location>
        <begin position="1"/>
        <end position="30"/>
    </location>
</feature>
<name>A0A1E1XVX1_AMBSC</name>
<protein>
    <submittedName>
        <fullName evidence="2">Putative secreted protein</fullName>
    </submittedName>
</protein>
<reference evidence="2" key="2">
    <citation type="journal article" date="2017" name="Front. Cell. Infect. Microbiol.">
        <title>Analysis of the Salivary Gland Transcriptome of Unfed and Partially Fed Amblyomma sculptum Ticks and Descriptive Proteome of the Saliva.</title>
        <authorList>
            <person name="Esteves E."/>
            <person name="Maruyama S.R."/>
            <person name="Kawahara R."/>
            <person name="Fujita A."/>
            <person name="Martins L.A."/>
            <person name="Righi A.A."/>
            <person name="Costa F.B."/>
            <person name="Palmisano G."/>
            <person name="Labruna M.B."/>
            <person name="Sa-Nunes A."/>
            <person name="Ribeiro J.M.C."/>
            <person name="Fogaca A.C."/>
        </authorList>
    </citation>
    <scope>NUCLEOTIDE SEQUENCE</scope>
</reference>
<accession>A0A1E1XVX1</accession>
<evidence type="ECO:0000313" key="2">
    <source>
        <dbReference type="EMBL" id="JAU03250.1"/>
    </source>
</evidence>
<dbReference type="AlphaFoldDB" id="A0A1E1XVX1"/>
<feature type="chain" id="PRO_5009116476" evidence="1">
    <location>
        <begin position="31"/>
        <end position="267"/>
    </location>
</feature>
<dbReference type="EMBL" id="GFAA01000185">
    <property type="protein sequence ID" value="JAU03250.1"/>
    <property type="molecule type" value="mRNA"/>
</dbReference>
<proteinExistence type="evidence at transcript level"/>
<organism evidence="2">
    <name type="scientific">Amblyomma sculptum</name>
    <name type="common">Tick</name>
    <dbReference type="NCBI Taxonomy" id="1581419"/>
    <lineage>
        <taxon>Eukaryota</taxon>
        <taxon>Metazoa</taxon>
        <taxon>Ecdysozoa</taxon>
        <taxon>Arthropoda</taxon>
        <taxon>Chelicerata</taxon>
        <taxon>Arachnida</taxon>
        <taxon>Acari</taxon>
        <taxon>Parasitiformes</taxon>
        <taxon>Ixodida</taxon>
        <taxon>Ixodoidea</taxon>
        <taxon>Ixodidae</taxon>
        <taxon>Amblyomminae</taxon>
        <taxon>Amblyomma</taxon>
    </lineage>
</organism>
<feature type="non-terminal residue" evidence="2">
    <location>
        <position position="267"/>
    </location>
</feature>
<evidence type="ECO:0000256" key="1">
    <source>
        <dbReference type="SAM" id="SignalP"/>
    </source>
</evidence>